<feature type="region of interest" description="Disordered" evidence="1">
    <location>
        <begin position="138"/>
        <end position="179"/>
    </location>
</feature>
<organism evidence="2 3">
    <name type="scientific">Hydnum rufescens UP504</name>
    <dbReference type="NCBI Taxonomy" id="1448309"/>
    <lineage>
        <taxon>Eukaryota</taxon>
        <taxon>Fungi</taxon>
        <taxon>Dikarya</taxon>
        <taxon>Basidiomycota</taxon>
        <taxon>Agaricomycotina</taxon>
        <taxon>Agaricomycetes</taxon>
        <taxon>Cantharellales</taxon>
        <taxon>Hydnaceae</taxon>
        <taxon>Hydnum</taxon>
    </lineage>
</organism>
<dbReference type="AlphaFoldDB" id="A0A9P6DGR3"/>
<keyword evidence="3" id="KW-1185">Reference proteome</keyword>
<evidence type="ECO:0000313" key="2">
    <source>
        <dbReference type="EMBL" id="KAF9504261.1"/>
    </source>
</evidence>
<accession>A0A9P6DGR3</accession>
<protein>
    <submittedName>
        <fullName evidence="2">Uncharacterized protein</fullName>
    </submittedName>
</protein>
<gene>
    <name evidence="2" type="ORF">BS47DRAFT_1368919</name>
</gene>
<proteinExistence type="predicted"/>
<evidence type="ECO:0000313" key="3">
    <source>
        <dbReference type="Proteomes" id="UP000886523"/>
    </source>
</evidence>
<comment type="caution">
    <text evidence="2">The sequence shown here is derived from an EMBL/GenBank/DDBJ whole genome shotgun (WGS) entry which is preliminary data.</text>
</comment>
<dbReference type="EMBL" id="MU129245">
    <property type="protein sequence ID" value="KAF9504261.1"/>
    <property type="molecule type" value="Genomic_DNA"/>
</dbReference>
<dbReference type="OrthoDB" id="2685034at2759"/>
<name>A0A9P6DGR3_9AGAM</name>
<reference evidence="2" key="1">
    <citation type="journal article" date="2020" name="Nat. Commun.">
        <title>Large-scale genome sequencing of mycorrhizal fungi provides insights into the early evolution of symbiotic traits.</title>
        <authorList>
            <person name="Miyauchi S."/>
            <person name="Kiss E."/>
            <person name="Kuo A."/>
            <person name="Drula E."/>
            <person name="Kohler A."/>
            <person name="Sanchez-Garcia M."/>
            <person name="Morin E."/>
            <person name="Andreopoulos B."/>
            <person name="Barry K.W."/>
            <person name="Bonito G."/>
            <person name="Buee M."/>
            <person name="Carver A."/>
            <person name="Chen C."/>
            <person name="Cichocki N."/>
            <person name="Clum A."/>
            <person name="Culley D."/>
            <person name="Crous P.W."/>
            <person name="Fauchery L."/>
            <person name="Girlanda M."/>
            <person name="Hayes R.D."/>
            <person name="Keri Z."/>
            <person name="LaButti K."/>
            <person name="Lipzen A."/>
            <person name="Lombard V."/>
            <person name="Magnuson J."/>
            <person name="Maillard F."/>
            <person name="Murat C."/>
            <person name="Nolan M."/>
            <person name="Ohm R.A."/>
            <person name="Pangilinan J."/>
            <person name="Pereira M.F."/>
            <person name="Perotto S."/>
            <person name="Peter M."/>
            <person name="Pfister S."/>
            <person name="Riley R."/>
            <person name="Sitrit Y."/>
            <person name="Stielow J.B."/>
            <person name="Szollosi G."/>
            <person name="Zifcakova L."/>
            <person name="Stursova M."/>
            <person name="Spatafora J.W."/>
            <person name="Tedersoo L."/>
            <person name="Vaario L.M."/>
            <person name="Yamada A."/>
            <person name="Yan M."/>
            <person name="Wang P."/>
            <person name="Xu J."/>
            <person name="Bruns T."/>
            <person name="Baldrian P."/>
            <person name="Vilgalys R."/>
            <person name="Dunand C."/>
            <person name="Henrissat B."/>
            <person name="Grigoriev I.V."/>
            <person name="Hibbett D."/>
            <person name="Nagy L.G."/>
            <person name="Martin F.M."/>
        </authorList>
    </citation>
    <scope>NUCLEOTIDE SEQUENCE</scope>
    <source>
        <strain evidence="2">UP504</strain>
    </source>
</reference>
<evidence type="ECO:0000256" key="1">
    <source>
        <dbReference type="SAM" id="MobiDB-lite"/>
    </source>
</evidence>
<dbReference type="Proteomes" id="UP000886523">
    <property type="component" value="Unassembled WGS sequence"/>
</dbReference>
<sequence length="220" mass="24051">MTGFHIQSTWTDKQGSKLLVFLCNAETWTVFQANQAQGFRKAVAHMGGTKSTTAICSWFDHALGHFKYIKSLEDHTGGGNGDDIGDELGSIKKEGHPDLNKCTSLTIEHFKDMGWYDLFNNCCGSKADVTKTINLNSTQSKPIDKKQSQPDNSGDTDDESNADELPCGKHHCHAGRSTGQDVVDEKIELSRCQMHVTEGIGSAFTTIASTYANSIRADDT</sequence>